<dbReference type="RefSeq" id="WP_145895999.1">
    <property type="nucleotide sequence ID" value="NZ_VOBQ01000022.1"/>
</dbReference>
<comment type="caution">
    <text evidence="2">The sequence shown here is derived from an EMBL/GenBank/DDBJ whole genome shotgun (WGS) entry which is preliminary data.</text>
</comment>
<proteinExistence type="predicted"/>
<dbReference type="AlphaFoldDB" id="A0A562ZH00"/>
<gene>
    <name evidence="2" type="ORF">FN976_24835</name>
</gene>
<sequence length="148" mass="16757">MTGTVFVDSNVLIYGEDPVDKAKQDAALAWLDVLWQRRIGRLSTQVLNEFYVNVTRKISPPMPRGDARAKVRRYVDWNPWPVDAATLESAWAIEARFQLHFWDSLVVAAAQHMGCSLLLSEDLGHEQRYGHVQVINPFLVSPTLLDPA</sequence>
<evidence type="ECO:0000313" key="3">
    <source>
        <dbReference type="Proteomes" id="UP000318199"/>
    </source>
</evidence>
<protein>
    <submittedName>
        <fullName evidence="2">PIN domain-containing protein</fullName>
    </submittedName>
</protein>
<keyword evidence="3" id="KW-1185">Reference proteome</keyword>
<evidence type="ECO:0000313" key="2">
    <source>
        <dbReference type="EMBL" id="TWO67860.1"/>
    </source>
</evidence>
<dbReference type="Proteomes" id="UP000318199">
    <property type="component" value="Unassembled WGS sequence"/>
</dbReference>
<dbReference type="OrthoDB" id="9792015at2"/>
<dbReference type="Gene3D" id="3.40.50.1010">
    <property type="entry name" value="5'-nuclease"/>
    <property type="match status" value="1"/>
</dbReference>
<evidence type="ECO:0000259" key="1">
    <source>
        <dbReference type="Pfam" id="PF01850"/>
    </source>
</evidence>
<name>A0A562ZH00_9BURK</name>
<dbReference type="SUPFAM" id="SSF88723">
    <property type="entry name" value="PIN domain-like"/>
    <property type="match status" value="1"/>
</dbReference>
<dbReference type="InterPro" id="IPR002716">
    <property type="entry name" value="PIN_dom"/>
</dbReference>
<dbReference type="Pfam" id="PF01850">
    <property type="entry name" value="PIN"/>
    <property type="match status" value="1"/>
</dbReference>
<feature type="domain" description="PIN" evidence="1">
    <location>
        <begin position="5"/>
        <end position="125"/>
    </location>
</feature>
<reference evidence="2 3" key="1">
    <citation type="submission" date="2019-07" db="EMBL/GenBank/DDBJ databases">
        <title>Caenimonas sedimenti sp. nov., isolated from activated sludge.</title>
        <authorList>
            <person name="Xu J."/>
        </authorList>
    </citation>
    <scope>NUCLEOTIDE SEQUENCE [LARGE SCALE GENOMIC DNA]</scope>
    <source>
        <strain evidence="2 3">HX-9-20</strain>
    </source>
</reference>
<dbReference type="CDD" id="cd18692">
    <property type="entry name" value="PIN_VapC-like"/>
    <property type="match status" value="1"/>
</dbReference>
<dbReference type="InterPro" id="IPR029060">
    <property type="entry name" value="PIN-like_dom_sf"/>
</dbReference>
<organism evidence="2 3">
    <name type="scientific">Caenimonas sedimenti</name>
    <dbReference type="NCBI Taxonomy" id="2596921"/>
    <lineage>
        <taxon>Bacteria</taxon>
        <taxon>Pseudomonadati</taxon>
        <taxon>Pseudomonadota</taxon>
        <taxon>Betaproteobacteria</taxon>
        <taxon>Burkholderiales</taxon>
        <taxon>Comamonadaceae</taxon>
        <taxon>Caenimonas</taxon>
    </lineage>
</organism>
<accession>A0A562ZH00</accession>
<dbReference type="EMBL" id="VOBQ01000022">
    <property type="protein sequence ID" value="TWO67860.1"/>
    <property type="molecule type" value="Genomic_DNA"/>
</dbReference>